<evidence type="ECO:0000256" key="11">
    <source>
        <dbReference type="ARBA" id="ARBA00023170"/>
    </source>
</evidence>
<sequence>MSANAPQEQQQFILFVLFSAILSVIGNGAVLTVAILKSSRLKPAELLSVNLAVTDLGMALTMYPLAIASAWSHAWLGGDSSCIYYSVAGFLFGVASITTLAVMAVVRLNLTSTSSKILHAIACIWLYALFWALLPLCGWGKYGPEPFGISCSILWATAHESRNQSSFIVVIFMLCIILPTFTLVHCYSLIAWKHHKAYKAMKNREQIPNAGKLDRQLTLMAVLVTAGFLICWTPYTVVSFWSMFYSSANIPPEMSLLPCLFAKSSTVYNPFIYYKFSKTFRKEVRDLKRYCLCCLKVTDSGNPSREEPTVHRMEKNIVDIRPVSIDNNKSNQETEGALELSDGTNC</sequence>
<dbReference type="PRINTS" id="PR01244">
    <property type="entry name" value="PEROPSIN"/>
</dbReference>
<name>A0A8C4RTJ1_ERPCA</name>
<dbReference type="InterPro" id="IPR002962">
    <property type="entry name" value="Peropsin"/>
</dbReference>
<dbReference type="FunFam" id="1.20.1070.10:FF:000219">
    <property type="entry name" value="Opsin 5-like 2"/>
    <property type="match status" value="1"/>
</dbReference>
<keyword evidence="7" id="KW-0157">Chromophore</keyword>
<dbReference type="GO" id="GO:0004930">
    <property type="term" value="F:G protein-coupled receptor activity"/>
    <property type="evidence" value="ECO:0007669"/>
    <property type="project" value="UniProtKB-KW"/>
</dbReference>
<keyword evidence="18" id="KW-1185">Reference proteome</keyword>
<dbReference type="Ensembl" id="ENSECRT00000007539.1">
    <property type="protein sequence ID" value="ENSECRP00000007419.1"/>
    <property type="gene ID" value="ENSECRG00000004945.1"/>
</dbReference>
<proteinExistence type="predicted"/>
<dbReference type="Pfam" id="PF00001">
    <property type="entry name" value="7tm_1"/>
    <property type="match status" value="1"/>
</dbReference>
<dbReference type="Proteomes" id="UP000694620">
    <property type="component" value="Chromosome 3"/>
</dbReference>
<evidence type="ECO:0000256" key="8">
    <source>
        <dbReference type="ARBA" id="ARBA00023040"/>
    </source>
</evidence>
<reference evidence="17" key="2">
    <citation type="submission" date="2025-08" db="UniProtKB">
        <authorList>
            <consortium name="Ensembl"/>
        </authorList>
    </citation>
    <scope>IDENTIFICATION</scope>
</reference>
<evidence type="ECO:0000313" key="17">
    <source>
        <dbReference type="Ensembl" id="ENSECRP00000007419.1"/>
    </source>
</evidence>
<dbReference type="InterPro" id="IPR027430">
    <property type="entry name" value="Retinal_BS"/>
</dbReference>
<dbReference type="GO" id="GO:0007602">
    <property type="term" value="P:phototransduction"/>
    <property type="evidence" value="ECO:0007669"/>
    <property type="project" value="UniProtKB-KW"/>
</dbReference>
<dbReference type="PANTHER" id="PTHR24240">
    <property type="entry name" value="OPSIN"/>
    <property type="match status" value="1"/>
</dbReference>
<keyword evidence="6 15" id="KW-1133">Transmembrane helix</keyword>
<dbReference type="PROSITE" id="PS50262">
    <property type="entry name" value="G_PROTEIN_RECEP_F1_2"/>
    <property type="match status" value="1"/>
</dbReference>
<dbReference type="GO" id="GO:0016020">
    <property type="term" value="C:membrane"/>
    <property type="evidence" value="ECO:0007669"/>
    <property type="project" value="UniProtKB-SubCell"/>
</dbReference>
<dbReference type="AlphaFoldDB" id="A0A8C4RTJ1"/>
<dbReference type="GO" id="GO:0007601">
    <property type="term" value="P:visual perception"/>
    <property type="evidence" value="ECO:0007669"/>
    <property type="project" value="InterPro"/>
</dbReference>
<evidence type="ECO:0000256" key="12">
    <source>
        <dbReference type="ARBA" id="ARBA00023180"/>
    </source>
</evidence>
<evidence type="ECO:0000313" key="18">
    <source>
        <dbReference type="Proteomes" id="UP000694620"/>
    </source>
</evidence>
<keyword evidence="8" id="KW-0297">G-protein coupled receptor</keyword>
<keyword evidence="10" id="KW-1015">Disulfide bond</keyword>
<dbReference type="Gene3D" id="1.20.1070.10">
    <property type="entry name" value="Rhodopsin 7-helix transmembrane proteins"/>
    <property type="match status" value="1"/>
</dbReference>
<keyword evidence="13" id="KW-0807">Transducer</keyword>
<dbReference type="SUPFAM" id="SSF81321">
    <property type="entry name" value="Family A G protein-coupled receptor-like"/>
    <property type="match status" value="1"/>
</dbReference>
<feature type="transmembrane region" description="Helical" evidence="15">
    <location>
        <begin position="117"/>
        <end position="134"/>
    </location>
</feature>
<evidence type="ECO:0000256" key="1">
    <source>
        <dbReference type="ARBA" id="ARBA00004141"/>
    </source>
</evidence>
<evidence type="ECO:0000256" key="4">
    <source>
        <dbReference type="ARBA" id="ARBA00022692"/>
    </source>
</evidence>
<evidence type="ECO:0000256" key="13">
    <source>
        <dbReference type="ARBA" id="ARBA00023224"/>
    </source>
</evidence>
<organism evidence="17 18">
    <name type="scientific">Erpetoichthys calabaricus</name>
    <name type="common">Rope fish</name>
    <name type="synonym">Calamoichthys calabaricus</name>
    <dbReference type="NCBI Taxonomy" id="27687"/>
    <lineage>
        <taxon>Eukaryota</taxon>
        <taxon>Metazoa</taxon>
        <taxon>Chordata</taxon>
        <taxon>Craniata</taxon>
        <taxon>Vertebrata</taxon>
        <taxon>Euteleostomi</taxon>
        <taxon>Actinopterygii</taxon>
        <taxon>Polypteriformes</taxon>
        <taxon>Polypteridae</taxon>
        <taxon>Erpetoichthys</taxon>
    </lineage>
</organism>
<evidence type="ECO:0000256" key="2">
    <source>
        <dbReference type="ARBA" id="ARBA00022543"/>
    </source>
</evidence>
<reference evidence="17" key="1">
    <citation type="submission" date="2021-06" db="EMBL/GenBank/DDBJ databases">
        <authorList>
            <consortium name="Wellcome Sanger Institute Data Sharing"/>
        </authorList>
    </citation>
    <scope>NUCLEOTIDE SEQUENCE [LARGE SCALE GENOMIC DNA]</scope>
</reference>
<evidence type="ECO:0000256" key="10">
    <source>
        <dbReference type="ARBA" id="ARBA00023157"/>
    </source>
</evidence>
<accession>A0A8C4RTJ1</accession>
<feature type="transmembrane region" description="Helical" evidence="15">
    <location>
        <begin position="167"/>
        <end position="192"/>
    </location>
</feature>
<protein>
    <submittedName>
        <fullName evidence="17">Opsin 8, group member a</fullName>
    </submittedName>
</protein>
<feature type="transmembrane region" description="Helical" evidence="15">
    <location>
        <begin position="213"/>
        <end position="235"/>
    </location>
</feature>
<dbReference type="InterPro" id="IPR050125">
    <property type="entry name" value="GPCR_opsins"/>
</dbReference>
<dbReference type="InterPro" id="IPR000276">
    <property type="entry name" value="GPCR_Rhodpsn"/>
</dbReference>
<dbReference type="PRINTS" id="PR00237">
    <property type="entry name" value="GPCRRHODOPSN"/>
</dbReference>
<keyword evidence="4 15" id="KW-0812">Transmembrane</keyword>
<feature type="region of interest" description="Disordered" evidence="14">
    <location>
        <begin position="327"/>
        <end position="346"/>
    </location>
</feature>
<keyword evidence="11" id="KW-0675">Receptor</keyword>
<comment type="subcellular location">
    <subcellularLocation>
        <location evidence="1">Membrane</location>
        <topology evidence="1">Multi-pass membrane protein</topology>
    </subcellularLocation>
</comment>
<feature type="transmembrane region" description="Helical" evidence="15">
    <location>
        <begin position="48"/>
        <end position="71"/>
    </location>
</feature>
<feature type="transmembrane region" description="Helical" evidence="15">
    <location>
        <begin position="255"/>
        <end position="274"/>
    </location>
</feature>
<evidence type="ECO:0000256" key="3">
    <source>
        <dbReference type="ARBA" id="ARBA00022606"/>
    </source>
</evidence>
<dbReference type="GeneTree" id="ENSGT01120000271854"/>
<evidence type="ECO:0000256" key="7">
    <source>
        <dbReference type="ARBA" id="ARBA00022991"/>
    </source>
</evidence>
<feature type="transmembrane region" description="Helical" evidence="15">
    <location>
        <begin position="12"/>
        <end position="36"/>
    </location>
</feature>
<keyword evidence="12" id="KW-0325">Glycoprotein</keyword>
<feature type="domain" description="G-protein coupled receptors family 1 profile" evidence="16">
    <location>
        <begin position="26"/>
        <end position="273"/>
    </location>
</feature>
<keyword evidence="9 15" id="KW-0472">Membrane</keyword>
<keyword evidence="5" id="KW-0681">Retinal protein</keyword>
<feature type="transmembrane region" description="Helical" evidence="15">
    <location>
        <begin position="83"/>
        <end position="105"/>
    </location>
</feature>
<reference evidence="17" key="3">
    <citation type="submission" date="2025-09" db="UniProtKB">
        <authorList>
            <consortium name="Ensembl"/>
        </authorList>
    </citation>
    <scope>IDENTIFICATION</scope>
</reference>
<evidence type="ECO:0000256" key="5">
    <source>
        <dbReference type="ARBA" id="ARBA00022925"/>
    </source>
</evidence>
<evidence type="ECO:0000256" key="15">
    <source>
        <dbReference type="SAM" id="Phobius"/>
    </source>
</evidence>
<evidence type="ECO:0000259" key="16">
    <source>
        <dbReference type="PROSITE" id="PS50262"/>
    </source>
</evidence>
<dbReference type="GO" id="GO:0009881">
    <property type="term" value="F:photoreceptor activity"/>
    <property type="evidence" value="ECO:0007669"/>
    <property type="project" value="UniProtKB-KW"/>
</dbReference>
<dbReference type="PROSITE" id="PS00238">
    <property type="entry name" value="OPSIN"/>
    <property type="match status" value="1"/>
</dbReference>
<dbReference type="InterPro" id="IPR017452">
    <property type="entry name" value="GPCR_Rhodpsn_7TM"/>
</dbReference>
<keyword evidence="2" id="KW-0600">Photoreceptor protein</keyword>
<evidence type="ECO:0000256" key="9">
    <source>
        <dbReference type="ARBA" id="ARBA00023136"/>
    </source>
</evidence>
<keyword evidence="3" id="KW-0716">Sensory transduction</keyword>
<evidence type="ECO:0000256" key="14">
    <source>
        <dbReference type="SAM" id="MobiDB-lite"/>
    </source>
</evidence>
<evidence type="ECO:0000256" key="6">
    <source>
        <dbReference type="ARBA" id="ARBA00022989"/>
    </source>
</evidence>